<feature type="domain" description="Integrase catalytic" evidence="3">
    <location>
        <begin position="163"/>
        <end position="324"/>
    </location>
</feature>
<dbReference type="Pfam" id="PF00665">
    <property type="entry name" value="rve"/>
    <property type="match status" value="1"/>
</dbReference>
<dbReference type="PANTHER" id="PTHR47515">
    <property type="entry name" value="LOW CALCIUM RESPONSE LOCUS PROTEIN T"/>
    <property type="match status" value="1"/>
</dbReference>
<dbReference type="Pfam" id="PF13683">
    <property type="entry name" value="rve_3"/>
    <property type="match status" value="1"/>
</dbReference>
<dbReference type="InterPro" id="IPR012337">
    <property type="entry name" value="RNaseH-like_sf"/>
</dbReference>
<dbReference type="PANTHER" id="PTHR47515:SF1">
    <property type="entry name" value="BLR2054 PROTEIN"/>
    <property type="match status" value="1"/>
</dbReference>
<feature type="compositionally biased region" description="Basic and acidic residues" evidence="2">
    <location>
        <begin position="20"/>
        <end position="31"/>
    </location>
</feature>
<dbReference type="InterPro" id="IPR036397">
    <property type="entry name" value="RNaseH_sf"/>
</dbReference>
<proteinExistence type="predicted"/>
<organism evidence="4 5">
    <name type="scientific">Rhodococcus baikonurensis</name>
    <dbReference type="NCBI Taxonomy" id="172041"/>
    <lineage>
        <taxon>Bacteria</taxon>
        <taxon>Bacillati</taxon>
        <taxon>Actinomycetota</taxon>
        <taxon>Actinomycetes</taxon>
        <taxon>Mycobacteriales</taxon>
        <taxon>Nocardiaceae</taxon>
        <taxon>Rhodococcus</taxon>
        <taxon>Rhodococcus erythropolis group</taxon>
    </lineage>
</organism>
<dbReference type="Proteomes" id="UP001589587">
    <property type="component" value="Unassembled WGS sequence"/>
</dbReference>
<evidence type="ECO:0000256" key="1">
    <source>
        <dbReference type="ARBA" id="ARBA00002286"/>
    </source>
</evidence>
<comment type="function">
    <text evidence="1">Involved in the transposition of the insertion sequence.</text>
</comment>
<dbReference type="Pfam" id="PF13276">
    <property type="entry name" value="HTH_21"/>
    <property type="match status" value="1"/>
</dbReference>
<protein>
    <submittedName>
        <fullName evidence="4">IS3 family transposase</fullName>
    </submittedName>
</protein>
<name>A0ABV5XG17_9NOCA</name>
<dbReference type="EMBL" id="JBHMAS010000045">
    <property type="protein sequence ID" value="MFB9781406.1"/>
    <property type="molecule type" value="Genomic_DNA"/>
</dbReference>
<evidence type="ECO:0000313" key="5">
    <source>
        <dbReference type="Proteomes" id="UP001589587"/>
    </source>
</evidence>
<feature type="region of interest" description="Disordered" evidence="2">
    <location>
        <begin position="1"/>
        <end position="55"/>
    </location>
</feature>
<dbReference type="Gene3D" id="3.30.420.10">
    <property type="entry name" value="Ribonuclease H-like superfamily/Ribonuclease H"/>
    <property type="match status" value="1"/>
</dbReference>
<dbReference type="RefSeq" id="WP_378375073.1">
    <property type="nucleotide sequence ID" value="NZ_JBHMAS010000045.1"/>
</dbReference>
<reference evidence="4 5" key="1">
    <citation type="submission" date="2024-09" db="EMBL/GenBank/DDBJ databases">
        <authorList>
            <person name="Sun Q."/>
            <person name="Mori K."/>
        </authorList>
    </citation>
    <scope>NUCLEOTIDE SEQUENCE [LARGE SCALE GENOMIC DNA]</scope>
    <source>
        <strain evidence="4 5">JCM 11411</strain>
    </source>
</reference>
<evidence type="ECO:0000313" key="4">
    <source>
        <dbReference type="EMBL" id="MFB9781406.1"/>
    </source>
</evidence>
<dbReference type="SUPFAM" id="SSF53098">
    <property type="entry name" value="Ribonuclease H-like"/>
    <property type="match status" value="1"/>
</dbReference>
<dbReference type="InterPro" id="IPR025948">
    <property type="entry name" value="HTH-like_dom"/>
</dbReference>
<evidence type="ECO:0000256" key="2">
    <source>
        <dbReference type="SAM" id="MobiDB-lite"/>
    </source>
</evidence>
<comment type="caution">
    <text evidence="4">The sequence shown here is derived from an EMBL/GenBank/DDBJ whole genome shotgun (WGS) entry which is preliminary data.</text>
</comment>
<dbReference type="InterPro" id="IPR048020">
    <property type="entry name" value="Transpos_IS3"/>
</dbReference>
<dbReference type="PROSITE" id="PS50994">
    <property type="entry name" value="INTEGRASE"/>
    <property type="match status" value="1"/>
</dbReference>
<accession>A0ABV5XG17</accession>
<dbReference type="NCBIfam" id="NF033516">
    <property type="entry name" value="transpos_IS3"/>
    <property type="match status" value="1"/>
</dbReference>
<dbReference type="InterPro" id="IPR001584">
    <property type="entry name" value="Integrase_cat-core"/>
</dbReference>
<sequence>MAQAVRRYESRRRQRVQGTQERKRPAQEAPRRSRTRKGRTQGDREGKILSPTAKRNAVTMLQETMGLSQRFACKVVGQPRSTQRKELAKNTPDDPDADLRKWLRDWAKANARKGFRRAWADLRAAGWVINKKKVQRLWREEGLRVNVRKIRKRAGASTTPNTEADAPKVVWAIDFQFDSTTDGRKFKIASMVDEHTRQSVLNMVERSIPAEDLVAALEKAFALWGGPPQVLRCDNGPEFISEALRTFCEDQVGIGYVPPGQPWKNGYIESFNNRVRDECLNMNEFHSLLEARVVIEDWKEDYNNRHRHSSLAYRTPNEYAASCIHTH</sequence>
<gene>
    <name evidence="4" type="ORF">ACFFQ6_17075</name>
</gene>
<evidence type="ECO:0000259" key="3">
    <source>
        <dbReference type="PROSITE" id="PS50994"/>
    </source>
</evidence>
<keyword evidence="5" id="KW-1185">Reference proteome</keyword>